<evidence type="ECO:0000313" key="1">
    <source>
        <dbReference type="EMBL" id="PRQ50149.1"/>
    </source>
</evidence>
<reference evidence="1 2" key="1">
    <citation type="journal article" date="2018" name="Nat. Genet.">
        <title>The Rosa genome provides new insights in the design of modern roses.</title>
        <authorList>
            <person name="Bendahmane M."/>
        </authorList>
    </citation>
    <scope>NUCLEOTIDE SEQUENCE [LARGE SCALE GENOMIC DNA]</scope>
    <source>
        <strain evidence="2">cv. Old Blush</strain>
    </source>
</reference>
<comment type="caution">
    <text evidence="1">The sequence shown here is derived from an EMBL/GenBank/DDBJ whole genome shotgun (WGS) entry which is preliminary data.</text>
</comment>
<dbReference type="EMBL" id="PDCK01000040">
    <property type="protein sequence ID" value="PRQ50149.1"/>
    <property type="molecule type" value="Genomic_DNA"/>
</dbReference>
<gene>
    <name evidence="1" type="ORF">RchiOBHm_Chr2g0129891</name>
</gene>
<organism evidence="1 2">
    <name type="scientific">Rosa chinensis</name>
    <name type="common">China rose</name>
    <dbReference type="NCBI Taxonomy" id="74649"/>
    <lineage>
        <taxon>Eukaryota</taxon>
        <taxon>Viridiplantae</taxon>
        <taxon>Streptophyta</taxon>
        <taxon>Embryophyta</taxon>
        <taxon>Tracheophyta</taxon>
        <taxon>Spermatophyta</taxon>
        <taxon>Magnoliopsida</taxon>
        <taxon>eudicotyledons</taxon>
        <taxon>Gunneridae</taxon>
        <taxon>Pentapetalae</taxon>
        <taxon>rosids</taxon>
        <taxon>fabids</taxon>
        <taxon>Rosales</taxon>
        <taxon>Rosaceae</taxon>
        <taxon>Rosoideae</taxon>
        <taxon>Rosoideae incertae sedis</taxon>
        <taxon>Rosa</taxon>
    </lineage>
</organism>
<accession>A0A2P6RUQ2</accession>
<evidence type="ECO:0000313" key="2">
    <source>
        <dbReference type="Proteomes" id="UP000238479"/>
    </source>
</evidence>
<dbReference type="AlphaFoldDB" id="A0A2P6RUQ2"/>
<dbReference type="Gramene" id="PRQ50149">
    <property type="protein sequence ID" value="PRQ50149"/>
    <property type="gene ID" value="RchiOBHm_Chr2g0129891"/>
</dbReference>
<sequence>MFMIYRSSLSESDFHQNLLDLDSRIDYIHLQRKDDLHKGIFMSVVRLRV</sequence>
<proteinExistence type="predicted"/>
<dbReference type="Proteomes" id="UP000238479">
    <property type="component" value="Chromosome 2"/>
</dbReference>
<keyword evidence="2" id="KW-1185">Reference proteome</keyword>
<name>A0A2P6RUQ2_ROSCH</name>
<protein>
    <submittedName>
        <fullName evidence="1">Uncharacterized protein</fullName>
    </submittedName>
</protein>